<dbReference type="Gene3D" id="3.20.20.140">
    <property type="entry name" value="Metal-dependent hydrolases"/>
    <property type="match status" value="1"/>
</dbReference>
<dbReference type="AlphaFoldDB" id="A0A183IXV9"/>
<proteinExistence type="inferred from homology"/>
<comment type="subcellular location">
    <subcellularLocation>
        <location evidence="1">Nucleus</location>
    </subcellularLocation>
</comment>
<evidence type="ECO:0000313" key="5">
    <source>
        <dbReference type="Proteomes" id="UP000270296"/>
    </source>
</evidence>
<gene>
    <name evidence="4" type="ORF">SBAD_LOCUS8457</name>
</gene>
<evidence type="ECO:0000256" key="3">
    <source>
        <dbReference type="ARBA" id="ARBA00022694"/>
    </source>
</evidence>
<dbReference type="SUPFAM" id="SSF89550">
    <property type="entry name" value="PHP domain-like"/>
    <property type="match status" value="1"/>
</dbReference>
<evidence type="ECO:0000256" key="1">
    <source>
        <dbReference type="ARBA" id="ARBA00004123"/>
    </source>
</evidence>
<name>A0A183IXV9_9BILA</name>
<dbReference type="InterPro" id="IPR016195">
    <property type="entry name" value="Pol/histidinol_Pase-like"/>
</dbReference>
<reference evidence="6" key="1">
    <citation type="submission" date="2016-06" db="UniProtKB">
        <authorList>
            <consortium name="WormBaseParasite"/>
        </authorList>
    </citation>
    <scope>IDENTIFICATION</scope>
</reference>
<organism evidence="6">
    <name type="scientific">Soboliphyme baturini</name>
    <dbReference type="NCBI Taxonomy" id="241478"/>
    <lineage>
        <taxon>Eukaryota</taxon>
        <taxon>Metazoa</taxon>
        <taxon>Ecdysozoa</taxon>
        <taxon>Nematoda</taxon>
        <taxon>Enoplea</taxon>
        <taxon>Dorylaimia</taxon>
        <taxon>Dioctophymatida</taxon>
        <taxon>Dioctophymatoidea</taxon>
        <taxon>Soboliphymatidae</taxon>
        <taxon>Soboliphyme</taxon>
    </lineage>
</organism>
<dbReference type="Pfam" id="PF01876">
    <property type="entry name" value="RNase_P_p30"/>
    <property type="match status" value="1"/>
</dbReference>
<sequence length="204" mass="22670">MEGFSKDIFADLNILHDPTNPAMTAKLVKFAVELGYDTVAINHEAFDLMEEVPPPQAEGGGGKRRKKAARKIVDIPEPFMVRLTDADIAKLSVKGKKFRIYSRLSIALDDVSLLHKIIRHPSISKYDILAVYPKNEQAFSTVVNKMDADIIGIDLNSKTRWVSKGKTAQMAVKKGIAFEISYSTALTDSSVRRDMFANARSIVE</sequence>
<evidence type="ECO:0000256" key="2">
    <source>
        <dbReference type="ARBA" id="ARBA00007331"/>
    </source>
</evidence>
<dbReference type="OrthoDB" id="17948at2759"/>
<keyword evidence="5" id="KW-1185">Reference proteome</keyword>
<protein>
    <submittedName>
        <fullName evidence="6">Ribonuclease P protein component 3</fullName>
    </submittedName>
</protein>
<keyword evidence="3" id="KW-0819">tRNA processing</keyword>
<dbReference type="PANTHER" id="PTHR13031">
    <property type="entry name" value="RIBONUCLEASE P SUBUNIT P30"/>
    <property type="match status" value="1"/>
</dbReference>
<reference evidence="4 5" key="2">
    <citation type="submission" date="2018-11" db="EMBL/GenBank/DDBJ databases">
        <authorList>
            <consortium name="Pathogen Informatics"/>
        </authorList>
    </citation>
    <scope>NUCLEOTIDE SEQUENCE [LARGE SCALE GENOMIC DNA]</scope>
</reference>
<dbReference type="EMBL" id="UZAM01011614">
    <property type="protein sequence ID" value="VDP17259.1"/>
    <property type="molecule type" value="Genomic_DNA"/>
</dbReference>
<dbReference type="WBParaSite" id="SBAD_0000876701-mRNA-1">
    <property type="protein sequence ID" value="SBAD_0000876701-mRNA-1"/>
    <property type="gene ID" value="SBAD_0000876701"/>
</dbReference>
<dbReference type="GO" id="GO:0008033">
    <property type="term" value="P:tRNA processing"/>
    <property type="evidence" value="ECO:0007669"/>
    <property type="project" value="UniProtKB-KW"/>
</dbReference>
<comment type="similarity">
    <text evidence="2">Belongs to the eukaryotic/archaeal RNase P protein component 3 family.</text>
</comment>
<dbReference type="GO" id="GO:0003723">
    <property type="term" value="F:RNA binding"/>
    <property type="evidence" value="ECO:0007669"/>
    <property type="project" value="TreeGrafter"/>
</dbReference>
<dbReference type="Proteomes" id="UP000270296">
    <property type="component" value="Unassembled WGS sequence"/>
</dbReference>
<dbReference type="GO" id="GO:0005655">
    <property type="term" value="C:nucleolar ribonuclease P complex"/>
    <property type="evidence" value="ECO:0007669"/>
    <property type="project" value="TreeGrafter"/>
</dbReference>
<dbReference type="PANTHER" id="PTHR13031:SF0">
    <property type="entry name" value="RIBONUCLEASE P PROTEIN SUBUNIT P30"/>
    <property type="match status" value="1"/>
</dbReference>
<evidence type="ECO:0000313" key="6">
    <source>
        <dbReference type="WBParaSite" id="SBAD_0000876701-mRNA-1"/>
    </source>
</evidence>
<dbReference type="InterPro" id="IPR002738">
    <property type="entry name" value="RNase_P_p30"/>
</dbReference>
<evidence type="ECO:0000313" key="4">
    <source>
        <dbReference type="EMBL" id="VDP17259.1"/>
    </source>
</evidence>
<accession>A0A183IXV9</accession>